<dbReference type="Proteomes" id="UP000479710">
    <property type="component" value="Unassembled WGS sequence"/>
</dbReference>
<evidence type="ECO:0000313" key="1">
    <source>
        <dbReference type="EMBL" id="KAF0904558.1"/>
    </source>
</evidence>
<proteinExistence type="predicted"/>
<keyword evidence="2" id="KW-1185">Reference proteome</keyword>
<comment type="caution">
    <text evidence="1">The sequence shown here is derived from an EMBL/GenBank/DDBJ whole genome shotgun (WGS) entry which is preliminary data.</text>
</comment>
<gene>
    <name evidence="1" type="ORF">E2562_035453</name>
</gene>
<name>A0A6G1CVQ9_9ORYZ</name>
<evidence type="ECO:0000313" key="2">
    <source>
        <dbReference type="Proteomes" id="UP000479710"/>
    </source>
</evidence>
<accession>A0A6G1CVQ9</accession>
<dbReference type="EMBL" id="SPHZ02000008">
    <property type="protein sequence ID" value="KAF0904558.1"/>
    <property type="molecule type" value="Genomic_DNA"/>
</dbReference>
<protein>
    <submittedName>
        <fullName evidence="1">Uncharacterized protein</fullName>
    </submittedName>
</protein>
<dbReference type="AlphaFoldDB" id="A0A6G1CVQ9"/>
<sequence length="64" mass="7140">MRAGAGRERPPGGGALATISMSSVHVVRLLPAGAEARRHRGQERRRVRFLPRVPWAARRAEWQS</sequence>
<organism evidence="1 2">
    <name type="scientific">Oryza meyeriana var. granulata</name>
    <dbReference type="NCBI Taxonomy" id="110450"/>
    <lineage>
        <taxon>Eukaryota</taxon>
        <taxon>Viridiplantae</taxon>
        <taxon>Streptophyta</taxon>
        <taxon>Embryophyta</taxon>
        <taxon>Tracheophyta</taxon>
        <taxon>Spermatophyta</taxon>
        <taxon>Magnoliopsida</taxon>
        <taxon>Liliopsida</taxon>
        <taxon>Poales</taxon>
        <taxon>Poaceae</taxon>
        <taxon>BOP clade</taxon>
        <taxon>Oryzoideae</taxon>
        <taxon>Oryzeae</taxon>
        <taxon>Oryzinae</taxon>
        <taxon>Oryza</taxon>
        <taxon>Oryza meyeriana</taxon>
    </lineage>
</organism>
<reference evidence="1 2" key="1">
    <citation type="submission" date="2019-11" db="EMBL/GenBank/DDBJ databases">
        <title>Whole genome sequence of Oryza granulata.</title>
        <authorList>
            <person name="Li W."/>
        </authorList>
    </citation>
    <scope>NUCLEOTIDE SEQUENCE [LARGE SCALE GENOMIC DNA]</scope>
    <source>
        <strain evidence="2">cv. Menghai</strain>
        <tissue evidence="1">Leaf</tissue>
    </source>
</reference>